<evidence type="ECO:0000313" key="3">
    <source>
        <dbReference type="Proteomes" id="UP000192708"/>
    </source>
</evidence>
<evidence type="ECO:0000313" key="2">
    <source>
        <dbReference type="EMBL" id="SMC74109.1"/>
    </source>
</evidence>
<dbReference type="EMBL" id="FWXJ01000014">
    <property type="protein sequence ID" value="SMC74109.1"/>
    <property type="molecule type" value="Genomic_DNA"/>
</dbReference>
<dbReference type="FunFam" id="3.40.50.720:FF:000084">
    <property type="entry name" value="Short-chain dehydrogenase reductase"/>
    <property type="match status" value="1"/>
</dbReference>
<sequence length="250" mass="26866">MNKPSVLITGASYGVGQQAAYVFGKQGYQVAITATKLSNLETTKQHLQELGVEALCCELNLRSQESITQIIEKVTTHFGGLDVLVNNAGENIRKLAVDVTLEDWDGLMTTNLTGTFFMSQAFGKYLIERQLPGSIIQVASVHGLVGAKERSTYGISKAAILHMTKMLAIEWADHQIRVNAVAPGRLETDSPSRATTGSNPEYMAAMLKKIPLHRLATAEEVAQAIYYLASPAASAITGQTIVLDGGMVVA</sequence>
<dbReference type="InterPro" id="IPR036291">
    <property type="entry name" value="NAD(P)-bd_dom_sf"/>
</dbReference>
<accession>A0A1W2BMD4</accession>
<dbReference type="PROSITE" id="PS00061">
    <property type="entry name" value="ADH_SHORT"/>
    <property type="match status" value="1"/>
</dbReference>
<dbReference type="SUPFAM" id="SSF51735">
    <property type="entry name" value="NAD(P)-binding Rossmann-fold domains"/>
    <property type="match status" value="1"/>
</dbReference>
<dbReference type="RefSeq" id="WP_084285179.1">
    <property type="nucleotide sequence ID" value="NZ_FWXJ01000014.1"/>
</dbReference>
<dbReference type="GO" id="GO:0016616">
    <property type="term" value="F:oxidoreductase activity, acting on the CH-OH group of donors, NAD or NADP as acceptor"/>
    <property type="evidence" value="ECO:0007669"/>
    <property type="project" value="TreeGrafter"/>
</dbReference>
<dbReference type="Proteomes" id="UP000192708">
    <property type="component" value="Unassembled WGS sequence"/>
</dbReference>
<comment type="similarity">
    <text evidence="1">Belongs to the short-chain dehydrogenases/reductases (SDR) family.</text>
</comment>
<name>A0A1W2BMD4_9BURK</name>
<dbReference type="PANTHER" id="PTHR42760">
    <property type="entry name" value="SHORT-CHAIN DEHYDROGENASES/REDUCTASES FAMILY MEMBER"/>
    <property type="match status" value="1"/>
</dbReference>
<dbReference type="PRINTS" id="PR00080">
    <property type="entry name" value="SDRFAMILY"/>
</dbReference>
<dbReference type="AlphaFoldDB" id="A0A1W2BMD4"/>
<dbReference type="OrthoDB" id="8653364at2"/>
<organism evidence="2 3">
    <name type="scientific">Polynucleobacter kasalickyi</name>
    <dbReference type="NCBI Taxonomy" id="1938817"/>
    <lineage>
        <taxon>Bacteria</taxon>
        <taxon>Pseudomonadati</taxon>
        <taxon>Pseudomonadota</taxon>
        <taxon>Betaproteobacteria</taxon>
        <taxon>Burkholderiales</taxon>
        <taxon>Burkholderiaceae</taxon>
        <taxon>Polynucleobacter</taxon>
    </lineage>
</organism>
<gene>
    <name evidence="2" type="ORF">SAMN06296008_11428</name>
</gene>
<dbReference type="PRINTS" id="PR00081">
    <property type="entry name" value="GDHRDH"/>
</dbReference>
<dbReference type="InterPro" id="IPR020904">
    <property type="entry name" value="Sc_DH/Rdtase_CS"/>
</dbReference>
<dbReference type="Pfam" id="PF13561">
    <property type="entry name" value="adh_short_C2"/>
    <property type="match status" value="1"/>
</dbReference>
<keyword evidence="3" id="KW-1185">Reference proteome</keyword>
<reference evidence="2 3" key="1">
    <citation type="submission" date="2017-04" db="EMBL/GenBank/DDBJ databases">
        <authorList>
            <person name="Afonso C.L."/>
            <person name="Miller P.J."/>
            <person name="Scott M.A."/>
            <person name="Spackman E."/>
            <person name="Goraichik I."/>
            <person name="Dimitrov K.M."/>
            <person name="Suarez D.L."/>
            <person name="Swayne D.E."/>
        </authorList>
    </citation>
    <scope>NUCLEOTIDE SEQUENCE [LARGE SCALE GENOMIC DNA]</scope>
    <source>
        <strain evidence="2 3">VK13</strain>
    </source>
</reference>
<evidence type="ECO:0000256" key="1">
    <source>
        <dbReference type="ARBA" id="ARBA00006484"/>
    </source>
</evidence>
<protein>
    <submittedName>
        <fullName evidence="2">NAD(P)-dependent dehydrogenase, short-chain alcohol dehydrogenase family</fullName>
    </submittedName>
</protein>
<proteinExistence type="inferred from homology"/>
<dbReference type="STRING" id="1938817.SAMN06296008_11428"/>
<dbReference type="Gene3D" id="3.40.50.720">
    <property type="entry name" value="NAD(P)-binding Rossmann-like Domain"/>
    <property type="match status" value="1"/>
</dbReference>
<dbReference type="InterPro" id="IPR002347">
    <property type="entry name" value="SDR_fam"/>
</dbReference>